<dbReference type="InterPro" id="IPR029060">
    <property type="entry name" value="PIN-like_dom_sf"/>
</dbReference>
<dbReference type="RefSeq" id="WP_123656690.1">
    <property type="nucleotide sequence ID" value="NZ_AYKG01000001.1"/>
</dbReference>
<gene>
    <name evidence="2" type="ORF">SAJA_00495</name>
</gene>
<dbReference type="Pfam" id="PF01850">
    <property type="entry name" value="PIN"/>
    <property type="match status" value="1"/>
</dbReference>
<reference evidence="2 3" key="1">
    <citation type="submission" date="2013-10" db="EMBL/GenBank/DDBJ databases">
        <title>Salinisphaera japonica YTM-1 Genome Sequencing.</title>
        <authorList>
            <person name="Lai Q."/>
            <person name="Li C."/>
            <person name="Shao Z."/>
        </authorList>
    </citation>
    <scope>NUCLEOTIDE SEQUENCE [LARGE SCALE GENOMIC DNA]</scope>
    <source>
        <strain evidence="2 3">YTM-1</strain>
    </source>
</reference>
<feature type="domain" description="PIN" evidence="1">
    <location>
        <begin position="3"/>
        <end position="121"/>
    </location>
</feature>
<evidence type="ECO:0000313" key="3">
    <source>
        <dbReference type="Proteomes" id="UP000285310"/>
    </source>
</evidence>
<dbReference type="Proteomes" id="UP000285310">
    <property type="component" value="Unassembled WGS sequence"/>
</dbReference>
<dbReference type="InterPro" id="IPR002716">
    <property type="entry name" value="PIN_dom"/>
</dbReference>
<dbReference type="CDD" id="cd09873">
    <property type="entry name" value="PIN_Pae0151-like"/>
    <property type="match status" value="1"/>
</dbReference>
<dbReference type="InterPro" id="IPR044153">
    <property type="entry name" value="PIN_Pae0151-like"/>
</dbReference>
<comment type="caution">
    <text evidence="2">The sequence shown here is derived from an EMBL/GenBank/DDBJ whole genome shotgun (WGS) entry which is preliminary data.</text>
</comment>
<dbReference type="Gene3D" id="3.40.50.1010">
    <property type="entry name" value="5'-nuclease"/>
    <property type="match status" value="1"/>
</dbReference>
<name>A0A423Q2S1_9GAMM</name>
<dbReference type="InParanoid" id="A0A423Q2S1"/>
<organism evidence="2 3">
    <name type="scientific">Salinisphaera japonica YTM-1</name>
    <dbReference type="NCBI Taxonomy" id="1209778"/>
    <lineage>
        <taxon>Bacteria</taxon>
        <taxon>Pseudomonadati</taxon>
        <taxon>Pseudomonadota</taxon>
        <taxon>Gammaproteobacteria</taxon>
        <taxon>Salinisphaerales</taxon>
        <taxon>Salinisphaeraceae</taxon>
        <taxon>Salinisphaera</taxon>
    </lineage>
</organism>
<dbReference type="SUPFAM" id="SSF88723">
    <property type="entry name" value="PIN domain-like"/>
    <property type="match status" value="1"/>
</dbReference>
<evidence type="ECO:0000259" key="1">
    <source>
        <dbReference type="Pfam" id="PF01850"/>
    </source>
</evidence>
<sequence>MNIVLDASVVLKWLLLGVQHEDEQDDAVTICEYAFTGKVTLCQPVHWLAEVGAGMARLAPDTAAYTIGRLDQLRVPTIERATIWRLATTLSVDLPHHLFDTLYHAVALETDSVLITADYRYLTKASHLGAVAGLADWRDVLAE</sequence>
<proteinExistence type="predicted"/>
<dbReference type="OrthoDB" id="1524147at2"/>
<protein>
    <recommendedName>
        <fullName evidence="1">PIN domain-containing protein</fullName>
    </recommendedName>
</protein>
<accession>A0A423Q2S1</accession>
<evidence type="ECO:0000313" key="2">
    <source>
        <dbReference type="EMBL" id="ROO32909.1"/>
    </source>
</evidence>
<dbReference type="AlphaFoldDB" id="A0A423Q2S1"/>
<keyword evidence="3" id="KW-1185">Reference proteome</keyword>
<dbReference type="EMBL" id="AYKG01000001">
    <property type="protein sequence ID" value="ROO32909.1"/>
    <property type="molecule type" value="Genomic_DNA"/>
</dbReference>